<feature type="compositionally biased region" description="Basic and acidic residues" evidence="10">
    <location>
        <begin position="238"/>
        <end position="258"/>
    </location>
</feature>
<dbReference type="RefSeq" id="XP_029635863.1">
    <property type="nucleotide sequence ID" value="XM_029780003.2"/>
</dbReference>
<feature type="region of interest" description="Disordered" evidence="10">
    <location>
        <begin position="224"/>
        <end position="271"/>
    </location>
</feature>
<dbReference type="PANTHER" id="PTHR31196">
    <property type="entry name" value="RNA POLYMERASE II NUCLEAR LOCALIZATION PROTEIN SLC7A6OS-RELATED"/>
    <property type="match status" value="1"/>
</dbReference>
<sequence length="352" mass="40797">MAAIIRVKRRISDGPLENIVVSCKKNRLIENVNTPNEDIVTTELKFAGTVVDKTDAISQHIRKAIKKEKLEKEYKRHACQDPTVRSRTISQASSKNKRYFVVSKHRSPELDTIDSVNVDDETTSQKTQDATKETETDPVSDKLYVLYDIEQDVVPIAANPQQKDVVTCNSVPMEREKVHYTTNGEYVYDLYYINRSGFDYRWLESTSSIELYEQILMDDRLSDSDEYVEEDSDSNDENNWRNDYPDEDPHFYDPNEKNSDEDDYDGYENFGLCSDDEKQADMLAHRIERCFLDEEDKEEEEREYYKHLDSRGGGGGGDSDDDDEYSVGKGQNIGGRSYEQYKKDMLKQMNNT</sequence>
<dbReference type="KEGG" id="osn:115211103"/>
<evidence type="ECO:0000256" key="9">
    <source>
        <dbReference type="ARBA" id="ARBA00023242"/>
    </source>
</evidence>
<dbReference type="InterPro" id="IPR040218">
    <property type="entry name" value="SLC7A6OS"/>
</dbReference>
<feature type="compositionally biased region" description="Acidic residues" evidence="10">
    <location>
        <begin position="293"/>
        <end position="302"/>
    </location>
</feature>
<dbReference type="Pfam" id="PF08574">
    <property type="entry name" value="Iwr1"/>
    <property type="match status" value="1"/>
</dbReference>
<evidence type="ECO:0000256" key="10">
    <source>
        <dbReference type="SAM" id="MobiDB-lite"/>
    </source>
</evidence>
<evidence type="ECO:0000256" key="4">
    <source>
        <dbReference type="ARBA" id="ARBA00010218"/>
    </source>
</evidence>
<evidence type="ECO:0000256" key="3">
    <source>
        <dbReference type="ARBA" id="ARBA00004496"/>
    </source>
</evidence>
<protein>
    <recommendedName>
        <fullName evidence="5">Probable RNA polymerase II nuclear localization protein SLC7A6OS</fullName>
    </recommendedName>
</protein>
<dbReference type="GO" id="GO:0005737">
    <property type="term" value="C:cytoplasm"/>
    <property type="evidence" value="ECO:0007669"/>
    <property type="project" value="UniProtKB-SubCell"/>
</dbReference>
<dbReference type="GO" id="GO:0032502">
    <property type="term" value="P:developmental process"/>
    <property type="evidence" value="ECO:0007669"/>
    <property type="project" value="TreeGrafter"/>
</dbReference>
<feature type="compositionally biased region" description="Acidic residues" evidence="10">
    <location>
        <begin position="224"/>
        <end position="236"/>
    </location>
</feature>
<dbReference type="AlphaFoldDB" id="A0A6P7SCU7"/>
<proteinExistence type="inferred from homology"/>
<feature type="region of interest" description="Disordered" evidence="10">
    <location>
        <begin position="111"/>
        <end position="137"/>
    </location>
</feature>
<comment type="similarity">
    <text evidence="4">Belongs to the IWR1/SLC7A6OS family.</text>
</comment>
<accession>A0A6P7SCU7</accession>
<dbReference type="InterPro" id="IPR013883">
    <property type="entry name" value="TF_Iwr1_dom"/>
</dbReference>
<keyword evidence="7" id="KW-0963">Cytoplasm</keyword>
<reference evidence="13" key="1">
    <citation type="submission" date="2025-08" db="UniProtKB">
        <authorList>
            <consortium name="RefSeq"/>
        </authorList>
    </citation>
    <scope>IDENTIFICATION</scope>
</reference>
<comment type="subcellular location">
    <subcellularLocation>
        <location evidence="3">Cytoplasm</location>
    </subcellularLocation>
    <subcellularLocation>
        <location evidence="2">Nucleus</location>
    </subcellularLocation>
</comment>
<dbReference type="GO" id="GO:0015031">
    <property type="term" value="P:protein transport"/>
    <property type="evidence" value="ECO:0007669"/>
    <property type="project" value="UniProtKB-KW"/>
</dbReference>
<evidence type="ECO:0000256" key="7">
    <source>
        <dbReference type="ARBA" id="ARBA00022490"/>
    </source>
</evidence>
<feature type="domain" description="Transcription factor Iwr1" evidence="11">
    <location>
        <begin position="185"/>
        <end position="248"/>
    </location>
</feature>
<keyword evidence="9" id="KW-0539">Nucleus</keyword>
<evidence type="ECO:0000256" key="8">
    <source>
        <dbReference type="ARBA" id="ARBA00022927"/>
    </source>
</evidence>
<evidence type="ECO:0000256" key="6">
    <source>
        <dbReference type="ARBA" id="ARBA00022448"/>
    </source>
</evidence>
<keyword evidence="12" id="KW-1185">Reference proteome</keyword>
<feature type="region of interest" description="Disordered" evidence="10">
    <location>
        <begin position="292"/>
        <end position="352"/>
    </location>
</feature>
<organism evidence="12 13">
    <name type="scientific">Octopus sinensis</name>
    <name type="common">East Asian common octopus</name>
    <dbReference type="NCBI Taxonomy" id="2607531"/>
    <lineage>
        <taxon>Eukaryota</taxon>
        <taxon>Metazoa</taxon>
        <taxon>Spiralia</taxon>
        <taxon>Lophotrochozoa</taxon>
        <taxon>Mollusca</taxon>
        <taxon>Cephalopoda</taxon>
        <taxon>Coleoidea</taxon>
        <taxon>Octopodiformes</taxon>
        <taxon>Octopoda</taxon>
        <taxon>Incirrata</taxon>
        <taxon>Octopodidae</taxon>
        <taxon>Octopus</taxon>
    </lineage>
</organism>
<evidence type="ECO:0000256" key="5">
    <source>
        <dbReference type="ARBA" id="ARBA00017036"/>
    </source>
</evidence>
<keyword evidence="6" id="KW-0813">Transport</keyword>
<evidence type="ECO:0000256" key="2">
    <source>
        <dbReference type="ARBA" id="ARBA00004123"/>
    </source>
</evidence>
<dbReference type="PANTHER" id="PTHR31196:SF2">
    <property type="entry name" value="RNA POLYMERASE II NUCLEAR LOCALIZATION PROTEIN SLC7A6OS-RELATED"/>
    <property type="match status" value="1"/>
</dbReference>
<dbReference type="GO" id="GO:0005634">
    <property type="term" value="C:nucleus"/>
    <property type="evidence" value="ECO:0007669"/>
    <property type="project" value="UniProtKB-SubCell"/>
</dbReference>
<gene>
    <name evidence="13" type="primary">LOC115211103</name>
</gene>
<evidence type="ECO:0000313" key="13">
    <source>
        <dbReference type="RefSeq" id="XP_029635863.1"/>
    </source>
</evidence>
<keyword evidence="8" id="KW-0653">Protein transport</keyword>
<dbReference type="Proteomes" id="UP000515154">
    <property type="component" value="Linkage group LG4"/>
</dbReference>
<name>A0A6P7SCU7_9MOLL</name>
<evidence type="ECO:0000259" key="11">
    <source>
        <dbReference type="Pfam" id="PF08574"/>
    </source>
</evidence>
<evidence type="ECO:0000313" key="12">
    <source>
        <dbReference type="Proteomes" id="UP000515154"/>
    </source>
</evidence>
<comment type="function">
    <text evidence="1">Directs RNA polymerase II nuclear import.</text>
</comment>
<evidence type="ECO:0000256" key="1">
    <source>
        <dbReference type="ARBA" id="ARBA00003202"/>
    </source>
</evidence>